<dbReference type="PANTHER" id="PTHR23359">
    <property type="entry name" value="NUCLEOTIDE KINASE"/>
    <property type="match status" value="1"/>
</dbReference>
<evidence type="ECO:0000313" key="8">
    <source>
        <dbReference type="EMBL" id="AUX47873.1"/>
    </source>
</evidence>
<keyword evidence="2 5" id="KW-0545">Nucleotide biosynthesis</keyword>
<dbReference type="OrthoDB" id="9805030at2"/>
<name>A0A2L0F8L1_SORCE</name>
<dbReference type="PRINTS" id="PR00094">
    <property type="entry name" value="ADENYLTKNASE"/>
</dbReference>
<protein>
    <recommendedName>
        <fullName evidence="5 7">Adenylate kinase</fullName>
        <shortName evidence="5">AK</shortName>
        <ecNumber evidence="5 7">2.7.4.3</ecNumber>
    </recommendedName>
    <alternativeName>
        <fullName evidence="5">ATP-AMP transphosphorylase</fullName>
    </alternativeName>
    <alternativeName>
        <fullName evidence="5">ATP:AMP phosphotransferase</fullName>
    </alternativeName>
    <alternativeName>
        <fullName evidence="5">Adenylate monophosphate kinase</fullName>
    </alternativeName>
</protein>
<keyword evidence="5 7" id="KW-0067">ATP-binding</keyword>
<feature type="binding site" evidence="5">
    <location>
        <begin position="56"/>
        <end position="58"/>
    </location>
    <ligand>
        <name>AMP</name>
        <dbReference type="ChEBI" id="CHEBI:456215"/>
    </ligand>
</feature>
<dbReference type="InterPro" id="IPR000850">
    <property type="entry name" value="Adenylat/UMP-CMP_kin"/>
</dbReference>
<dbReference type="GO" id="GO:0005737">
    <property type="term" value="C:cytoplasm"/>
    <property type="evidence" value="ECO:0007669"/>
    <property type="project" value="UniProtKB-SubCell"/>
</dbReference>
<evidence type="ECO:0000256" key="1">
    <source>
        <dbReference type="ARBA" id="ARBA00022679"/>
    </source>
</evidence>
<gene>
    <name evidence="8" type="primary">adK</name>
    <name evidence="5" type="synonym">adk</name>
    <name evidence="8" type="ORF">SOCE26_093990</name>
</gene>
<feature type="binding site" evidence="5">
    <location>
        <begin position="84"/>
        <end position="87"/>
    </location>
    <ligand>
        <name>AMP</name>
        <dbReference type="ChEBI" id="CHEBI:456215"/>
    </ligand>
</feature>
<dbReference type="InterPro" id="IPR006259">
    <property type="entry name" value="Adenyl_kin_sub"/>
</dbReference>
<dbReference type="EC" id="2.7.4.3" evidence="5 7"/>
<dbReference type="GO" id="GO:0004017">
    <property type="term" value="F:AMP kinase activity"/>
    <property type="evidence" value="ECO:0007669"/>
    <property type="project" value="UniProtKB-UniRule"/>
</dbReference>
<dbReference type="Pfam" id="PF00406">
    <property type="entry name" value="ADK"/>
    <property type="match status" value="1"/>
</dbReference>
<dbReference type="EMBL" id="CP012673">
    <property type="protein sequence ID" value="AUX47873.1"/>
    <property type="molecule type" value="Genomic_DNA"/>
</dbReference>
<feature type="binding site" evidence="5">
    <location>
        <position position="153"/>
    </location>
    <ligand>
        <name>AMP</name>
        <dbReference type="ChEBI" id="CHEBI:456215"/>
    </ligand>
</feature>
<dbReference type="NCBIfam" id="TIGR01351">
    <property type="entry name" value="adk"/>
    <property type="match status" value="1"/>
</dbReference>
<keyword evidence="3 5" id="KW-0547">Nucleotide-binding</keyword>
<dbReference type="Gene3D" id="3.40.50.300">
    <property type="entry name" value="P-loop containing nucleotide triphosphate hydrolases"/>
    <property type="match status" value="1"/>
</dbReference>
<evidence type="ECO:0000256" key="4">
    <source>
        <dbReference type="ARBA" id="ARBA00022777"/>
    </source>
</evidence>
<keyword evidence="1 5" id="KW-0808">Transferase</keyword>
<feature type="binding site" evidence="5">
    <location>
        <position position="127"/>
    </location>
    <ligand>
        <name>ATP</name>
        <dbReference type="ChEBI" id="CHEBI:30616"/>
    </ligand>
</feature>
<comment type="catalytic activity">
    <reaction evidence="5 7">
        <text>AMP + ATP = 2 ADP</text>
        <dbReference type="Rhea" id="RHEA:12973"/>
        <dbReference type="ChEBI" id="CHEBI:30616"/>
        <dbReference type="ChEBI" id="CHEBI:456215"/>
        <dbReference type="ChEBI" id="CHEBI:456216"/>
        <dbReference type="EC" id="2.7.4.3"/>
    </reaction>
</comment>
<dbReference type="NCBIfam" id="NF011100">
    <property type="entry name" value="PRK14527.1"/>
    <property type="match status" value="1"/>
</dbReference>
<dbReference type="NCBIfam" id="NF001381">
    <property type="entry name" value="PRK00279.1-3"/>
    <property type="match status" value="1"/>
</dbReference>
<evidence type="ECO:0000256" key="3">
    <source>
        <dbReference type="ARBA" id="ARBA00022741"/>
    </source>
</evidence>
<evidence type="ECO:0000256" key="2">
    <source>
        <dbReference type="ARBA" id="ARBA00022727"/>
    </source>
</evidence>
<comment type="subcellular location">
    <subcellularLocation>
        <location evidence="5 7">Cytoplasm</location>
    </subcellularLocation>
</comment>
<feature type="binding site" evidence="5">
    <location>
        <position position="164"/>
    </location>
    <ligand>
        <name>AMP</name>
        <dbReference type="ChEBI" id="CHEBI:456215"/>
    </ligand>
</feature>
<feature type="binding site" evidence="5">
    <location>
        <begin position="10"/>
        <end position="15"/>
    </location>
    <ligand>
        <name>ATP</name>
        <dbReference type="ChEBI" id="CHEBI:30616"/>
    </ligand>
</feature>
<evidence type="ECO:0000256" key="7">
    <source>
        <dbReference type="RuleBase" id="RU003331"/>
    </source>
</evidence>
<comment type="pathway">
    <text evidence="5">Purine metabolism; AMP biosynthesis via salvage pathway; AMP from ADP: step 1/1.</text>
</comment>
<dbReference type="InterPro" id="IPR036193">
    <property type="entry name" value="ADK_active_lid_dom_sf"/>
</dbReference>
<dbReference type="UniPathway" id="UPA00588">
    <property type="reaction ID" value="UER00649"/>
</dbReference>
<organism evidence="8 9">
    <name type="scientific">Sorangium cellulosum</name>
    <name type="common">Polyangium cellulosum</name>
    <dbReference type="NCBI Taxonomy" id="56"/>
    <lineage>
        <taxon>Bacteria</taxon>
        <taxon>Pseudomonadati</taxon>
        <taxon>Myxococcota</taxon>
        <taxon>Polyangia</taxon>
        <taxon>Polyangiales</taxon>
        <taxon>Polyangiaceae</taxon>
        <taxon>Sorangium</taxon>
    </lineage>
</organism>
<dbReference type="SUPFAM" id="SSF57774">
    <property type="entry name" value="Microbial and mitochondrial ADK, insert 'zinc finger' domain"/>
    <property type="match status" value="1"/>
</dbReference>
<comment type="function">
    <text evidence="5">Catalyzes the reversible transfer of the terminal phosphate group between ATP and AMP. Plays an important role in cellular energy homeostasis and in adenine nucleotide metabolism.</text>
</comment>
<accession>A0A2L0F8L1</accession>
<dbReference type="Proteomes" id="UP000238348">
    <property type="component" value="Chromosome"/>
</dbReference>
<comment type="similarity">
    <text evidence="5 6">Belongs to the adenylate kinase family.</text>
</comment>
<dbReference type="SUPFAM" id="SSF52540">
    <property type="entry name" value="P-loop containing nucleoside triphosphate hydrolases"/>
    <property type="match status" value="1"/>
</dbReference>
<reference evidence="8 9" key="1">
    <citation type="submission" date="2015-09" db="EMBL/GenBank/DDBJ databases">
        <title>Sorangium comparison.</title>
        <authorList>
            <person name="Zaburannyi N."/>
            <person name="Bunk B."/>
            <person name="Overmann J."/>
            <person name="Mueller R."/>
        </authorList>
    </citation>
    <scope>NUCLEOTIDE SEQUENCE [LARGE SCALE GENOMIC DNA]</scope>
    <source>
        <strain evidence="8 9">So ce26</strain>
    </source>
</reference>
<keyword evidence="5" id="KW-0963">Cytoplasm</keyword>
<evidence type="ECO:0000256" key="5">
    <source>
        <dbReference type="HAMAP-Rule" id="MF_00235"/>
    </source>
</evidence>
<feature type="binding site" evidence="5">
    <location>
        <position position="31"/>
    </location>
    <ligand>
        <name>AMP</name>
        <dbReference type="ChEBI" id="CHEBI:456215"/>
    </ligand>
</feature>
<dbReference type="PROSITE" id="PS00113">
    <property type="entry name" value="ADENYLATE_KINASE"/>
    <property type="match status" value="1"/>
</dbReference>
<keyword evidence="4 5" id="KW-0418">Kinase</keyword>
<feature type="binding site" evidence="5">
    <location>
        <position position="192"/>
    </location>
    <ligand>
        <name>ATP</name>
        <dbReference type="ChEBI" id="CHEBI:30616"/>
    </ligand>
</feature>
<feature type="binding site" evidence="5">
    <location>
        <position position="91"/>
    </location>
    <ligand>
        <name>AMP</name>
        <dbReference type="ChEBI" id="CHEBI:456215"/>
    </ligand>
</feature>
<feature type="binding site" evidence="5">
    <location>
        <begin position="136"/>
        <end position="137"/>
    </location>
    <ligand>
        <name>ATP</name>
        <dbReference type="ChEBI" id="CHEBI:30616"/>
    </ligand>
</feature>
<evidence type="ECO:0000313" key="9">
    <source>
        <dbReference type="Proteomes" id="UP000238348"/>
    </source>
</evidence>
<dbReference type="HAMAP" id="MF_00235">
    <property type="entry name" value="Adenylate_kinase_Adk"/>
    <property type="match status" value="1"/>
</dbReference>
<comment type="caution">
    <text evidence="5">Lacks conserved residue(s) required for the propagation of feature annotation.</text>
</comment>
<dbReference type="AlphaFoldDB" id="A0A2L0F8L1"/>
<evidence type="ECO:0000256" key="6">
    <source>
        <dbReference type="RuleBase" id="RU003330"/>
    </source>
</evidence>
<dbReference type="CDD" id="cd01428">
    <property type="entry name" value="ADK"/>
    <property type="match status" value="1"/>
</dbReference>
<comment type="subunit">
    <text evidence="5 7">Monomer.</text>
</comment>
<dbReference type="GO" id="GO:0044209">
    <property type="term" value="P:AMP salvage"/>
    <property type="evidence" value="ECO:0007669"/>
    <property type="project" value="UniProtKB-UniRule"/>
</dbReference>
<feature type="binding site" evidence="5">
    <location>
        <position position="36"/>
    </location>
    <ligand>
        <name>AMP</name>
        <dbReference type="ChEBI" id="CHEBI:456215"/>
    </ligand>
</feature>
<dbReference type="InterPro" id="IPR033690">
    <property type="entry name" value="Adenylat_kinase_CS"/>
</dbReference>
<dbReference type="GO" id="GO:0005524">
    <property type="term" value="F:ATP binding"/>
    <property type="evidence" value="ECO:0007669"/>
    <property type="project" value="UniProtKB-UniRule"/>
</dbReference>
<comment type="domain">
    <text evidence="5">Consists of three domains, a large central CORE domain and two small peripheral domains, NMPbind and LID, which undergo movements during catalysis. The LID domain closes over the site of phosphoryl transfer upon ATP binding. Assembling and dissambling the active center during each catalytic cycle provides an effective means to prevent ATP hydrolysis.</text>
</comment>
<proteinExistence type="inferred from homology"/>
<dbReference type="InterPro" id="IPR027417">
    <property type="entry name" value="P-loop_NTPase"/>
</dbReference>
<sequence>MILLLVGPPGAGKGTQAKLLCERYGIPQISTGDMLRAAKRAGTLEKRYLDIMDSGGLLPDEAVIGLIARRTVEPDCGRGFLLDGFPRTVPQAEALDQLLASQGGRRIDAVIQLDVPRSLLEERLIHRRTDKGSGQIYHLVYNPPPPGAELEHRADDRPEAVGMRLDAYEAMTAALLPFYEEKKLLHRVDGVGKPEEVTQRVLSVLGRPSSGGE</sequence>
<dbReference type="RefSeq" id="WP_104987839.1">
    <property type="nucleotide sequence ID" value="NZ_CP012673.1"/>
</dbReference>